<protein>
    <submittedName>
        <fullName evidence="1">Uncharacterized protein</fullName>
    </submittedName>
</protein>
<organism evidence="1 2">
    <name type="scientific">Cercophora newfieldiana</name>
    <dbReference type="NCBI Taxonomy" id="92897"/>
    <lineage>
        <taxon>Eukaryota</taxon>
        <taxon>Fungi</taxon>
        <taxon>Dikarya</taxon>
        <taxon>Ascomycota</taxon>
        <taxon>Pezizomycotina</taxon>
        <taxon>Sordariomycetes</taxon>
        <taxon>Sordariomycetidae</taxon>
        <taxon>Sordariales</taxon>
        <taxon>Lasiosphaeriaceae</taxon>
        <taxon>Cercophora</taxon>
    </lineage>
</organism>
<accession>A0AA39XSS2</accession>
<dbReference type="Proteomes" id="UP001174936">
    <property type="component" value="Unassembled WGS sequence"/>
</dbReference>
<dbReference type="EMBL" id="JAULSV010000007">
    <property type="protein sequence ID" value="KAK0639573.1"/>
    <property type="molecule type" value="Genomic_DNA"/>
</dbReference>
<sequence>MSNMFTTTRLLLLNGFTDDGELTAQIKRAYEVCPDLFNPILNRADRRELTQVDVEGGFEMDWQQDLHIFRD</sequence>
<comment type="caution">
    <text evidence="1">The sequence shown here is derived from an EMBL/GenBank/DDBJ whole genome shotgun (WGS) entry which is preliminary data.</text>
</comment>
<evidence type="ECO:0000313" key="2">
    <source>
        <dbReference type="Proteomes" id="UP001174936"/>
    </source>
</evidence>
<name>A0AA39XSS2_9PEZI</name>
<evidence type="ECO:0000313" key="1">
    <source>
        <dbReference type="EMBL" id="KAK0639573.1"/>
    </source>
</evidence>
<proteinExistence type="predicted"/>
<reference evidence="1" key="1">
    <citation type="submission" date="2023-06" db="EMBL/GenBank/DDBJ databases">
        <title>Genome-scale phylogeny and comparative genomics of the fungal order Sordariales.</title>
        <authorList>
            <consortium name="Lawrence Berkeley National Laboratory"/>
            <person name="Hensen N."/>
            <person name="Bonometti L."/>
            <person name="Westerberg I."/>
            <person name="Brannstrom I.O."/>
            <person name="Guillou S."/>
            <person name="Cros-Aarteil S."/>
            <person name="Calhoun S."/>
            <person name="Haridas S."/>
            <person name="Kuo A."/>
            <person name="Mondo S."/>
            <person name="Pangilinan J."/>
            <person name="Riley R."/>
            <person name="Labutti K."/>
            <person name="Andreopoulos B."/>
            <person name="Lipzen A."/>
            <person name="Chen C."/>
            <person name="Yanf M."/>
            <person name="Daum C."/>
            <person name="Ng V."/>
            <person name="Clum A."/>
            <person name="Steindorff A."/>
            <person name="Ohm R."/>
            <person name="Martin F."/>
            <person name="Silar P."/>
            <person name="Natvig D."/>
            <person name="Lalanne C."/>
            <person name="Gautier V."/>
            <person name="Ament-Velasquez S.L."/>
            <person name="Kruys A."/>
            <person name="Hutchinson M.I."/>
            <person name="Powell A.J."/>
            <person name="Barry K."/>
            <person name="Miller A.N."/>
            <person name="Grigoriev I.V."/>
            <person name="Debuchy R."/>
            <person name="Gladieux P."/>
            <person name="Thoren M.H."/>
            <person name="Johannesson H."/>
        </authorList>
    </citation>
    <scope>NUCLEOTIDE SEQUENCE</scope>
    <source>
        <strain evidence="1">SMH2532-1</strain>
    </source>
</reference>
<gene>
    <name evidence="1" type="ORF">B0T16DRAFT_463237</name>
</gene>
<keyword evidence="2" id="KW-1185">Reference proteome</keyword>
<dbReference type="AlphaFoldDB" id="A0AA39XSS2"/>